<dbReference type="PANTHER" id="PTHR11361:SF125">
    <property type="entry name" value="DNA-BINDING PROTEIN MUTS2"/>
    <property type="match status" value="1"/>
</dbReference>
<protein>
    <submittedName>
        <fullName evidence="5">DNA mismatch repair protein</fullName>
    </submittedName>
</protein>
<sequence length="616" mass="65681">MRLEAYWGVGPKTREALTETLGTERAIRAIEGGDVRALTDAGLSRGRATRILRRATGGEGMDTLATSDARAAYKELLDLAVDHAVTDRAADRIRVLTPLTSVDAMEARLDDVLAARGAWESLADDDRETVLEAYARYDDRDGSERAAVEAALALCDSGVETGPFETIADLETDALEAAAAALGALEGENGRVREGADEELDRLRSALGAVEDMDANALQVIEDLRSDGVGDVTAFRDAFEDRLLSETQVTIDQVREAMPTEATDATDFVGGTLRSLRSDLTSAVDEREATVRSDLEATLEDAREAIDRAVGAVDDIAFHLSLARFALAYDCTRPTFRTGDEAAVSVVRATNIALAARGESVQPVTYALGEHGVTGDALEAEGLEAEGDTDAATRIELEARSNPVTEEELPADERVAVLTGANSGGKTTLLETLCQVVLLATMGLPVPADCAEVTPVDALVFHRRHASFNAGVLESTLRSIVPPLSSGGRTLMLVDEFEAITEPGSAADLLHGLVRLTVERDALGVFVTHLADDLEPLPPEARVDGIFAEGLNPDLELLVDYQPRFGTVGRSTPEFIVSRLVANAEDRSERAGFETLGEAVGNDVVQRTLADARWSG</sequence>
<dbReference type="InterPro" id="IPR027417">
    <property type="entry name" value="P-loop_NTPase"/>
</dbReference>
<dbReference type="RefSeq" id="WP_254157625.1">
    <property type="nucleotide sequence ID" value="NZ_CP100355.1"/>
</dbReference>
<name>A0A9E7SWM4_9EURY</name>
<keyword evidence="3" id="KW-0238">DNA-binding</keyword>
<dbReference type="SUPFAM" id="SSF52540">
    <property type="entry name" value="P-loop containing nucleoside triphosphate hydrolases"/>
    <property type="match status" value="1"/>
</dbReference>
<reference evidence="5" key="1">
    <citation type="submission" date="2022-06" db="EMBL/GenBank/DDBJ databases">
        <title>Diverse halophilic archaea isolated from saline environments.</title>
        <authorList>
            <person name="Cui H.-L."/>
        </authorList>
    </citation>
    <scope>NUCLEOTIDE SEQUENCE</scope>
    <source>
        <strain evidence="5">WLHS1</strain>
    </source>
</reference>
<dbReference type="GO" id="GO:0006298">
    <property type="term" value="P:mismatch repair"/>
    <property type="evidence" value="ECO:0007669"/>
    <property type="project" value="InterPro"/>
</dbReference>
<evidence type="ECO:0000313" key="6">
    <source>
        <dbReference type="Proteomes" id="UP001056855"/>
    </source>
</evidence>
<evidence type="ECO:0000259" key="4">
    <source>
        <dbReference type="SMART" id="SM00534"/>
    </source>
</evidence>
<evidence type="ECO:0000313" key="5">
    <source>
        <dbReference type="EMBL" id="UTF53293.1"/>
    </source>
</evidence>
<dbReference type="InterPro" id="IPR000432">
    <property type="entry name" value="DNA_mismatch_repair_MutS_C"/>
</dbReference>
<dbReference type="KEGG" id="sawl:NGM29_16220"/>
<evidence type="ECO:0000256" key="3">
    <source>
        <dbReference type="ARBA" id="ARBA00023125"/>
    </source>
</evidence>
<dbReference type="GeneID" id="73291624"/>
<keyword evidence="1" id="KW-0547">Nucleotide-binding</keyword>
<dbReference type="GO" id="GO:0005524">
    <property type="term" value="F:ATP binding"/>
    <property type="evidence" value="ECO:0007669"/>
    <property type="project" value="UniProtKB-KW"/>
</dbReference>
<dbReference type="PANTHER" id="PTHR11361">
    <property type="entry name" value="DNA MISMATCH REPAIR PROTEIN MUTS FAMILY MEMBER"/>
    <property type="match status" value="1"/>
</dbReference>
<feature type="domain" description="DNA mismatch repair proteins mutS family" evidence="4">
    <location>
        <begin position="413"/>
        <end position="589"/>
    </location>
</feature>
<gene>
    <name evidence="5" type="ORF">NGM29_16220</name>
</gene>
<accession>A0A9E7SWM4</accession>
<evidence type="ECO:0000256" key="2">
    <source>
        <dbReference type="ARBA" id="ARBA00022840"/>
    </source>
</evidence>
<dbReference type="SMART" id="SM00534">
    <property type="entry name" value="MUTSac"/>
    <property type="match status" value="1"/>
</dbReference>
<keyword evidence="2" id="KW-0067">ATP-binding</keyword>
<evidence type="ECO:0000256" key="1">
    <source>
        <dbReference type="ARBA" id="ARBA00022741"/>
    </source>
</evidence>
<dbReference type="AlphaFoldDB" id="A0A9E7SWM4"/>
<dbReference type="Proteomes" id="UP001056855">
    <property type="component" value="Chromosome"/>
</dbReference>
<organism evidence="5 6">
    <name type="scientific">Natronosalvus rutilus</name>
    <dbReference type="NCBI Taxonomy" id="2953753"/>
    <lineage>
        <taxon>Archaea</taxon>
        <taxon>Methanobacteriati</taxon>
        <taxon>Methanobacteriota</taxon>
        <taxon>Stenosarchaea group</taxon>
        <taxon>Halobacteria</taxon>
        <taxon>Halobacteriales</taxon>
        <taxon>Natrialbaceae</taxon>
        <taxon>Natronosalvus</taxon>
    </lineage>
</organism>
<dbReference type="GO" id="GO:0140664">
    <property type="term" value="F:ATP-dependent DNA damage sensor activity"/>
    <property type="evidence" value="ECO:0007669"/>
    <property type="project" value="InterPro"/>
</dbReference>
<dbReference type="GO" id="GO:0030983">
    <property type="term" value="F:mismatched DNA binding"/>
    <property type="evidence" value="ECO:0007669"/>
    <property type="project" value="InterPro"/>
</dbReference>
<proteinExistence type="predicted"/>
<keyword evidence="6" id="KW-1185">Reference proteome</keyword>
<dbReference type="Gene3D" id="3.40.50.300">
    <property type="entry name" value="P-loop containing nucleotide triphosphate hydrolases"/>
    <property type="match status" value="1"/>
</dbReference>
<dbReference type="InterPro" id="IPR045076">
    <property type="entry name" value="MutS"/>
</dbReference>
<dbReference type="EMBL" id="CP100355">
    <property type="protein sequence ID" value="UTF53293.1"/>
    <property type="molecule type" value="Genomic_DNA"/>
</dbReference>